<dbReference type="AlphaFoldDB" id="A0AAN6RNY6"/>
<keyword evidence="8" id="KW-1185">Reference proteome</keyword>
<evidence type="ECO:0000256" key="5">
    <source>
        <dbReference type="ARBA" id="ARBA00093637"/>
    </source>
</evidence>
<evidence type="ECO:0000313" key="7">
    <source>
        <dbReference type="EMBL" id="KAK3897078.1"/>
    </source>
</evidence>
<comment type="similarity">
    <text evidence="4">Belongs to the GcvT family. CAF17/IBA57 subfamily.</text>
</comment>
<dbReference type="PANTHER" id="PTHR22602:SF0">
    <property type="entry name" value="TRANSFERASE CAF17, MITOCHONDRIAL-RELATED"/>
    <property type="match status" value="1"/>
</dbReference>
<evidence type="ECO:0000256" key="6">
    <source>
        <dbReference type="SAM" id="MobiDB-lite"/>
    </source>
</evidence>
<dbReference type="EMBL" id="MU856282">
    <property type="protein sequence ID" value="KAK3897078.1"/>
    <property type="molecule type" value="Genomic_DNA"/>
</dbReference>
<name>A0AAN6RNY6_9PEZI</name>
<gene>
    <name evidence="7" type="ORF">C8A05DRAFT_39371</name>
</gene>
<dbReference type="GO" id="GO:0005759">
    <property type="term" value="C:mitochondrial matrix"/>
    <property type="evidence" value="ECO:0007669"/>
    <property type="project" value="UniProtKB-SubCell"/>
</dbReference>
<keyword evidence="3" id="KW-0496">Mitochondrion</keyword>
<dbReference type="Gene3D" id="3.30.1360.120">
    <property type="entry name" value="Probable tRNA modification gtpase trme, domain 1"/>
    <property type="match status" value="1"/>
</dbReference>
<accession>A0AAN6RNY6</accession>
<comment type="subcellular location">
    <subcellularLocation>
        <location evidence="1">Mitochondrion matrix</location>
    </subcellularLocation>
</comment>
<reference evidence="7" key="1">
    <citation type="journal article" date="2023" name="Mol. Phylogenet. Evol.">
        <title>Genome-scale phylogeny and comparative genomics of the fungal order Sordariales.</title>
        <authorList>
            <person name="Hensen N."/>
            <person name="Bonometti L."/>
            <person name="Westerberg I."/>
            <person name="Brannstrom I.O."/>
            <person name="Guillou S."/>
            <person name="Cros-Aarteil S."/>
            <person name="Calhoun S."/>
            <person name="Haridas S."/>
            <person name="Kuo A."/>
            <person name="Mondo S."/>
            <person name="Pangilinan J."/>
            <person name="Riley R."/>
            <person name="LaButti K."/>
            <person name="Andreopoulos B."/>
            <person name="Lipzen A."/>
            <person name="Chen C."/>
            <person name="Yan M."/>
            <person name="Daum C."/>
            <person name="Ng V."/>
            <person name="Clum A."/>
            <person name="Steindorff A."/>
            <person name="Ohm R.A."/>
            <person name="Martin F."/>
            <person name="Silar P."/>
            <person name="Natvig D.O."/>
            <person name="Lalanne C."/>
            <person name="Gautier V."/>
            <person name="Ament-Velasquez S.L."/>
            <person name="Kruys A."/>
            <person name="Hutchinson M.I."/>
            <person name="Powell A.J."/>
            <person name="Barry K."/>
            <person name="Miller A.N."/>
            <person name="Grigoriev I.V."/>
            <person name="Debuchy R."/>
            <person name="Gladieux P."/>
            <person name="Hiltunen Thoren M."/>
            <person name="Johannesson H."/>
        </authorList>
    </citation>
    <scope>NUCLEOTIDE SEQUENCE</scope>
    <source>
        <strain evidence="7">CBS 103.79</strain>
    </source>
</reference>
<evidence type="ECO:0000313" key="8">
    <source>
        <dbReference type="Proteomes" id="UP001303889"/>
    </source>
</evidence>
<organism evidence="7 8">
    <name type="scientific">Staphylotrichum tortipilum</name>
    <dbReference type="NCBI Taxonomy" id="2831512"/>
    <lineage>
        <taxon>Eukaryota</taxon>
        <taxon>Fungi</taxon>
        <taxon>Dikarya</taxon>
        <taxon>Ascomycota</taxon>
        <taxon>Pezizomycotina</taxon>
        <taxon>Sordariomycetes</taxon>
        <taxon>Sordariomycetidae</taxon>
        <taxon>Sordariales</taxon>
        <taxon>Chaetomiaceae</taxon>
        <taxon>Staphylotrichum</taxon>
    </lineage>
</organism>
<evidence type="ECO:0000256" key="2">
    <source>
        <dbReference type="ARBA" id="ARBA00022946"/>
    </source>
</evidence>
<protein>
    <recommendedName>
        <fullName evidence="5">Iron-sulfur cluster assembly factor IBA57 homolog, mitochondrial</fullName>
    </recommendedName>
</protein>
<comment type="caution">
    <text evidence="7">The sequence shown here is derived from an EMBL/GenBank/DDBJ whole genome shotgun (WGS) entry which is preliminary data.</text>
</comment>
<dbReference type="Gene3D" id="2.40.30.160">
    <property type="match status" value="1"/>
</dbReference>
<evidence type="ECO:0000256" key="3">
    <source>
        <dbReference type="ARBA" id="ARBA00023128"/>
    </source>
</evidence>
<sequence>MQPATRRCLARRLTAPRHQRRGLSVSAARPAATPLPPAAPSPSGFARLSERKLLSVSGPDAAKFLQGVITANLFPQGGDAAAAGGRGAQTQQQPPPLRSDLGFYAAFLAAQGRVLHDMFVYRDVRDAEAPPGHAWLLEVDAEQADRVRAYIARYKLRAKVAVRVLDDGEVDIWHAWGGGADMPASSSDAKSHLLIRDPRAPPLGHRLLTFPSSALASIPPSNLPFPLPPLTAEVSYRLHRYLTGVPEGQLELLRDVALPHESNMDAQARSDGLGALDFRKGCYTGQELTIRTQHRGVVRKRVLPCLLYPYGSSPAAGDKQKKTGDETQLAGLYRPEIGADVEGDAARVLGGGEIERLGRPGKAAGKWLRGVGNVGLAVCRLESMTDVALPGEARGRMGFTGEEEFAVGMVTEGGAVGGKVKVRAFVPGWLRGFLKGQGEGQGH</sequence>
<dbReference type="GO" id="GO:0016226">
    <property type="term" value="P:iron-sulfur cluster assembly"/>
    <property type="evidence" value="ECO:0007669"/>
    <property type="project" value="TreeGrafter"/>
</dbReference>
<dbReference type="InterPro" id="IPR027266">
    <property type="entry name" value="TrmE/GcvT-like"/>
</dbReference>
<dbReference type="InterPro" id="IPR017703">
    <property type="entry name" value="YgfZ/GCV_T_CS"/>
</dbReference>
<dbReference type="PANTHER" id="PTHR22602">
    <property type="entry name" value="TRANSFERASE CAF17, MITOCHONDRIAL-RELATED"/>
    <property type="match status" value="1"/>
</dbReference>
<proteinExistence type="inferred from homology"/>
<dbReference type="NCBIfam" id="TIGR03317">
    <property type="entry name" value="ygfZ_signature"/>
    <property type="match status" value="1"/>
</dbReference>
<keyword evidence="2" id="KW-0809">Transit peptide</keyword>
<reference evidence="7" key="2">
    <citation type="submission" date="2023-05" db="EMBL/GenBank/DDBJ databases">
        <authorList>
            <consortium name="Lawrence Berkeley National Laboratory"/>
            <person name="Steindorff A."/>
            <person name="Hensen N."/>
            <person name="Bonometti L."/>
            <person name="Westerberg I."/>
            <person name="Brannstrom I.O."/>
            <person name="Guillou S."/>
            <person name="Cros-Aarteil S."/>
            <person name="Calhoun S."/>
            <person name="Haridas S."/>
            <person name="Kuo A."/>
            <person name="Mondo S."/>
            <person name="Pangilinan J."/>
            <person name="Riley R."/>
            <person name="Labutti K."/>
            <person name="Andreopoulos B."/>
            <person name="Lipzen A."/>
            <person name="Chen C."/>
            <person name="Yanf M."/>
            <person name="Daum C."/>
            <person name="Ng V."/>
            <person name="Clum A."/>
            <person name="Ohm R."/>
            <person name="Martin F."/>
            <person name="Silar P."/>
            <person name="Natvig D."/>
            <person name="Lalanne C."/>
            <person name="Gautier V."/>
            <person name="Ament-Velasquez S.L."/>
            <person name="Kruys A."/>
            <person name="Hutchinson M.I."/>
            <person name="Powell A.J."/>
            <person name="Barry K."/>
            <person name="Miller A.N."/>
            <person name="Grigoriev I.V."/>
            <person name="Debuchy R."/>
            <person name="Gladieux P."/>
            <person name="Thoren M.H."/>
            <person name="Johannesson H."/>
        </authorList>
    </citation>
    <scope>NUCLEOTIDE SEQUENCE</scope>
    <source>
        <strain evidence="7">CBS 103.79</strain>
    </source>
</reference>
<feature type="region of interest" description="Disordered" evidence="6">
    <location>
        <begin position="13"/>
        <end position="44"/>
    </location>
</feature>
<dbReference type="InterPro" id="IPR045179">
    <property type="entry name" value="YgfZ/GcvT"/>
</dbReference>
<dbReference type="Proteomes" id="UP001303889">
    <property type="component" value="Unassembled WGS sequence"/>
</dbReference>
<dbReference type="SUPFAM" id="SSF103025">
    <property type="entry name" value="Folate-binding domain"/>
    <property type="match status" value="1"/>
</dbReference>
<evidence type="ECO:0000256" key="1">
    <source>
        <dbReference type="ARBA" id="ARBA00004305"/>
    </source>
</evidence>
<evidence type="ECO:0000256" key="4">
    <source>
        <dbReference type="ARBA" id="ARBA00093447"/>
    </source>
</evidence>